<protein>
    <recommendedName>
        <fullName evidence="5">Maltose epimerase</fullName>
        <ecNumber evidence="5">5.1.3.21</ecNumber>
    </recommendedName>
</protein>
<dbReference type="GO" id="GO:0030246">
    <property type="term" value="F:carbohydrate binding"/>
    <property type="evidence" value="ECO:0007669"/>
    <property type="project" value="InterPro"/>
</dbReference>
<dbReference type="InterPro" id="IPR011013">
    <property type="entry name" value="Gal_mutarotase_sf_dom"/>
</dbReference>
<feature type="active site" description="Proton acceptor" evidence="6">
    <location>
        <position position="309"/>
    </location>
</feature>
<organism evidence="9 10">
    <name type="scientific">Lactobacillus pasteurii DSM 23907 = CRBIP 24.76</name>
    <dbReference type="NCBI Taxonomy" id="1423790"/>
    <lineage>
        <taxon>Bacteria</taxon>
        <taxon>Bacillati</taxon>
        <taxon>Bacillota</taxon>
        <taxon>Bacilli</taxon>
        <taxon>Lactobacillales</taxon>
        <taxon>Lactobacillaceae</taxon>
        <taxon>Lactobacillus</taxon>
    </lineage>
</organism>
<evidence type="ECO:0000313" key="10">
    <source>
        <dbReference type="Proteomes" id="UP000009311"/>
    </source>
</evidence>
<feature type="binding site" evidence="8">
    <location>
        <begin position="179"/>
        <end position="181"/>
    </location>
    <ligand>
        <name>beta-D-galactose</name>
        <dbReference type="ChEBI" id="CHEBI:27667"/>
    </ligand>
</feature>
<comment type="pathway">
    <text evidence="1 5">Carbohydrate metabolism; hexose metabolism.</text>
</comment>
<evidence type="ECO:0000256" key="6">
    <source>
        <dbReference type="PIRSR" id="PIRSR005096-1"/>
    </source>
</evidence>
<comment type="catalytic activity">
    <reaction evidence="5">
        <text>alpha-maltose = beta-maltose</text>
        <dbReference type="Rhea" id="RHEA:21228"/>
        <dbReference type="ChEBI" id="CHEBI:18147"/>
        <dbReference type="ChEBI" id="CHEBI:18167"/>
        <dbReference type="EC" id="5.1.3.21"/>
    </reaction>
</comment>
<dbReference type="InterPro" id="IPR008183">
    <property type="entry name" value="Aldose_1/G6P_1-epimerase"/>
</dbReference>
<dbReference type="PANTHER" id="PTHR10091">
    <property type="entry name" value="ALDOSE-1-EPIMERASE"/>
    <property type="match status" value="1"/>
</dbReference>
<dbReference type="CDD" id="cd09019">
    <property type="entry name" value="galactose_mutarotase_like"/>
    <property type="match status" value="1"/>
</dbReference>
<evidence type="ECO:0000256" key="7">
    <source>
        <dbReference type="PIRSR" id="PIRSR005096-2"/>
    </source>
</evidence>
<dbReference type="GO" id="GO:0004034">
    <property type="term" value="F:aldose 1-epimerase activity"/>
    <property type="evidence" value="ECO:0007669"/>
    <property type="project" value="TreeGrafter"/>
</dbReference>
<dbReference type="RefSeq" id="WP_009559303.1">
    <property type="nucleotide sequence ID" value="NZ_AYZN01000011.1"/>
</dbReference>
<dbReference type="STRING" id="1423790.BN53_01300"/>
<dbReference type="AlphaFoldDB" id="I7IYW0"/>
<dbReference type="GO" id="GO:0033499">
    <property type="term" value="P:galactose catabolic process via UDP-galactose, Leloir pathway"/>
    <property type="evidence" value="ECO:0007669"/>
    <property type="project" value="TreeGrafter"/>
</dbReference>
<accession>I7IYW0</accession>
<dbReference type="Gene3D" id="2.70.98.10">
    <property type="match status" value="1"/>
</dbReference>
<dbReference type="GO" id="GO:0050558">
    <property type="term" value="F:maltose epimerase activity"/>
    <property type="evidence" value="ECO:0007669"/>
    <property type="project" value="UniProtKB-EC"/>
</dbReference>
<dbReference type="eggNOG" id="COG2017">
    <property type="taxonomic scope" value="Bacteria"/>
</dbReference>
<dbReference type="GO" id="GO:0005737">
    <property type="term" value="C:cytoplasm"/>
    <property type="evidence" value="ECO:0007669"/>
    <property type="project" value="TreeGrafter"/>
</dbReference>
<name>I7IYW0_9LACO</name>
<dbReference type="EC" id="5.1.3.21" evidence="5"/>
<keyword evidence="3 5" id="KW-0413">Isomerase</keyword>
<evidence type="ECO:0000256" key="1">
    <source>
        <dbReference type="ARBA" id="ARBA00005028"/>
    </source>
</evidence>
<keyword evidence="10" id="KW-1185">Reference proteome</keyword>
<evidence type="ECO:0000256" key="8">
    <source>
        <dbReference type="PIRSR" id="PIRSR005096-3"/>
    </source>
</evidence>
<evidence type="ECO:0000256" key="3">
    <source>
        <dbReference type="ARBA" id="ARBA00023235"/>
    </source>
</evidence>
<dbReference type="PIRSF" id="PIRSF005096">
    <property type="entry name" value="GALM"/>
    <property type="match status" value="1"/>
</dbReference>
<comment type="function">
    <text evidence="5">Catalyzes the interconversion of alpha and beta anomers of maltose.</text>
</comment>
<proteinExistence type="inferred from homology"/>
<feature type="binding site" evidence="7">
    <location>
        <position position="251"/>
    </location>
    <ligand>
        <name>beta-D-galactose</name>
        <dbReference type="ChEBI" id="CHEBI:27667"/>
    </ligand>
</feature>
<dbReference type="UniPathway" id="UPA00242"/>
<dbReference type="Proteomes" id="UP000009311">
    <property type="component" value="Unassembled WGS sequence"/>
</dbReference>
<comment type="similarity">
    <text evidence="2 5">Belongs to the aldose epimerase family.</text>
</comment>
<evidence type="ECO:0000256" key="4">
    <source>
        <dbReference type="ARBA" id="ARBA00023277"/>
    </source>
</evidence>
<evidence type="ECO:0000256" key="5">
    <source>
        <dbReference type="PIRNR" id="PIRNR005096"/>
    </source>
</evidence>
<evidence type="ECO:0000313" key="9">
    <source>
        <dbReference type="EMBL" id="CCI84747.1"/>
    </source>
</evidence>
<comment type="caution">
    <text evidence="9">The sequence shown here is derived from an EMBL/GenBank/DDBJ whole genome shotgun (WGS) entry which is preliminary data.</text>
</comment>
<dbReference type="EMBL" id="CAKD01000010">
    <property type="protein sequence ID" value="CCI84747.1"/>
    <property type="molecule type" value="Genomic_DNA"/>
</dbReference>
<sequence>MSIKINKYDNLNGHDLCEIILENKHGVRISLLNYGATLEKFEIPTKHGHENILMSLKKPEDYSKERNFIGATVGRVAGRIKDARWENGNQTVHFIANNHQHTLHSGGKLGLDNQVWDFELKNRNDKVEVSFYFLDPDLANHFPGNVKIKVTYSLDNDNALKYEIEAVSDQLTLFNPTNHTYFRLDGPDSSIEDLNLELDADYYLPVDDQTLPAEAGMAKVKGTVFDFRKSRRIGDALKSDEHQVKVRNGFDHPFILNGNKIAATLTSNKNKRKLEISTNAQALVVFTANGFPKTDVLSHLHAHDGIALEAQAAPTNDPKLQMASLVPGEKFHRIVKWKISY</sequence>
<dbReference type="Pfam" id="PF01263">
    <property type="entry name" value="Aldose_epim"/>
    <property type="match status" value="1"/>
</dbReference>
<dbReference type="InterPro" id="IPR014718">
    <property type="entry name" value="GH-type_carb-bd"/>
</dbReference>
<dbReference type="InterPro" id="IPR015443">
    <property type="entry name" value="Aldose_1-epimerase"/>
</dbReference>
<dbReference type="OrthoDB" id="9779408at2"/>
<dbReference type="PATRIC" id="fig|1423790.3.peg.694"/>
<evidence type="ECO:0000256" key="2">
    <source>
        <dbReference type="ARBA" id="ARBA00006206"/>
    </source>
</evidence>
<dbReference type="SUPFAM" id="SSF74650">
    <property type="entry name" value="Galactose mutarotase-like"/>
    <property type="match status" value="1"/>
</dbReference>
<reference evidence="9 10" key="1">
    <citation type="submission" date="2012-06" db="EMBL/GenBank/DDBJ databases">
        <title>Draft Genome Sequence of Lactobacillus pasteurii CRBIP 24.76T.</title>
        <authorList>
            <person name="Cousin S."/>
            <person name="Bouchier C."/>
            <person name="Loux V."/>
            <person name="Ma L."/>
            <person name="Creno S."/>
            <person name="Bizet C."/>
            <person name="Clermont D."/>
        </authorList>
    </citation>
    <scope>NUCLEOTIDE SEQUENCE [LARGE SCALE GENOMIC DNA]</scope>
    <source>
        <strain evidence="10">CRBIP 24.76T</strain>
    </source>
</reference>
<dbReference type="GO" id="GO:0006006">
    <property type="term" value="P:glucose metabolic process"/>
    <property type="evidence" value="ECO:0007669"/>
    <property type="project" value="TreeGrafter"/>
</dbReference>
<keyword evidence="4 5" id="KW-0119">Carbohydrate metabolism</keyword>
<feature type="active site" description="Proton donor" evidence="6">
    <location>
        <position position="179"/>
    </location>
</feature>
<dbReference type="InterPro" id="IPR047215">
    <property type="entry name" value="Galactose_mutarotase-like"/>
</dbReference>
<dbReference type="PANTHER" id="PTHR10091:SF0">
    <property type="entry name" value="GALACTOSE MUTAROTASE"/>
    <property type="match status" value="1"/>
</dbReference>
<gene>
    <name evidence="9" type="ORF">BN53_01300</name>
</gene>